<dbReference type="InterPro" id="IPR002931">
    <property type="entry name" value="Transglutaminase-like"/>
</dbReference>
<accession>A0A929PV08</accession>
<organism evidence="3 4">
    <name type="scientific">Mucilaginibacter myungsuensis</name>
    <dbReference type="NCBI Taxonomy" id="649104"/>
    <lineage>
        <taxon>Bacteria</taxon>
        <taxon>Pseudomonadati</taxon>
        <taxon>Bacteroidota</taxon>
        <taxon>Sphingobacteriia</taxon>
        <taxon>Sphingobacteriales</taxon>
        <taxon>Sphingobacteriaceae</taxon>
        <taxon>Mucilaginibacter</taxon>
    </lineage>
</organism>
<dbReference type="EMBL" id="JADFFL010000001">
    <property type="protein sequence ID" value="MBE9660501.1"/>
    <property type="molecule type" value="Genomic_DNA"/>
</dbReference>
<evidence type="ECO:0000313" key="3">
    <source>
        <dbReference type="EMBL" id="MBE9660501.1"/>
    </source>
</evidence>
<dbReference type="Gene3D" id="2.60.40.3140">
    <property type="match status" value="1"/>
</dbReference>
<protein>
    <submittedName>
        <fullName evidence="3">DUF3857 domain-containing protein</fullName>
    </submittedName>
</protein>
<evidence type="ECO:0000259" key="2">
    <source>
        <dbReference type="Pfam" id="PF12969"/>
    </source>
</evidence>
<name>A0A929PV08_9SPHI</name>
<dbReference type="Pfam" id="PF01841">
    <property type="entry name" value="Transglut_core"/>
    <property type="match status" value="1"/>
</dbReference>
<sequence length="636" mass="71817">MRAYCLLICLYFMGGIVYAQQNYDVALIPKPLLPYATAVVRNCDESIEVKGLDNTIYRIKQATTIMNKNGDDHAQIVVWHNKGNVIKYIKGVVYDAGGKQIGKFTEKDFDDSNAAGGENLFADSRVKHYRPSMIIYPYTVAYEYEVRSKQSLNLNDWEPNPGAGVSVEKSSFTVTTKGDFILRYKEINCPQKAETGTNAQGQNTYKWELTNLKAIRPEPYSPDPENYQTMVKLSPAKFSYEGIPGEYNNWKDLGKWIYDKLLTGRDKLPEETIQKVKQLTAGIADPKQKAKAIYNYMQQKTRYVSVQVGLGGYQPFLAADVDRNSYGDCKALVNYTQALLKVAGISSWYCVVKSGSWKKSFDPDIATMGQGDHVILAIPFKNDTTWLECTSQIAPFGFLGDFTDDRLVLACTPEGGKLLHTPKYTSATNATIRKAVLDIDDKGNLRGNMNTSFTGTDYDTRYRFINSAYAEQVKNIKEIYPIPNFDVESLKLTRADDERAVSTEVIKLNSREFANTNSGKLYFKINLATRPGGVPKELRNRTTDVYINRGYVEEDEFTYTLPKGYKPDRTLSNTVLDKPFGKFTLTTKLDGDKLTYKRRLQINDGTYPKESYDELIEFMQAIADTDSETMVLAKAN</sequence>
<comment type="caution">
    <text evidence="3">The sequence shown here is derived from an EMBL/GenBank/DDBJ whole genome shotgun (WGS) entry which is preliminary data.</text>
</comment>
<feature type="domain" description="DUF3857" evidence="2">
    <location>
        <begin position="57"/>
        <end position="215"/>
    </location>
</feature>
<dbReference type="Gene3D" id="2.60.120.1130">
    <property type="match status" value="1"/>
</dbReference>
<gene>
    <name evidence="3" type="ORF">IRJ16_01260</name>
</gene>
<keyword evidence="4" id="KW-1185">Reference proteome</keyword>
<dbReference type="Proteomes" id="UP000622475">
    <property type="component" value="Unassembled WGS sequence"/>
</dbReference>
<evidence type="ECO:0000313" key="4">
    <source>
        <dbReference type="Proteomes" id="UP000622475"/>
    </source>
</evidence>
<dbReference type="InterPro" id="IPR024618">
    <property type="entry name" value="DUF3857"/>
</dbReference>
<evidence type="ECO:0000259" key="1">
    <source>
        <dbReference type="Pfam" id="PF01841"/>
    </source>
</evidence>
<dbReference type="AlphaFoldDB" id="A0A929PV08"/>
<feature type="domain" description="Transglutaminase-like" evidence="1">
    <location>
        <begin position="276"/>
        <end position="351"/>
    </location>
</feature>
<dbReference type="RefSeq" id="WP_194109700.1">
    <property type="nucleotide sequence ID" value="NZ_JADFFL010000001.1"/>
</dbReference>
<dbReference type="SUPFAM" id="SSF54001">
    <property type="entry name" value="Cysteine proteinases"/>
    <property type="match status" value="1"/>
</dbReference>
<dbReference type="Pfam" id="PF12969">
    <property type="entry name" value="DUF3857"/>
    <property type="match status" value="1"/>
</dbReference>
<dbReference type="InterPro" id="IPR038765">
    <property type="entry name" value="Papain-like_cys_pep_sf"/>
</dbReference>
<proteinExistence type="predicted"/>
<dbReference type="Gene3D" id="3.10.620.30">
    <property type="match status" value="1"/>
</dbReference>
<reference evidence="3" key="1">
    <citation type="submission" date="2020-10" db="EMBL/GenBank/DDBJ databases">
        <title>Mucilaginibacter mali sp. nov., isolated from rhizosphere soil of apple orchard.</title>
        <authorList>
            <person name="Lee J.-S."/>
            <person name="Kim H.S."/>
            <person name="Kim J.-S."/>
        </authorList>
    </citation>
    <scope>NUCLEOTIDE SEQUENCE</scope>
    <source>
        <strain evidence="3">KCTC 22746</strain>
    </source>
</reference>